<dbReference type="PANTHER" id="PTHR12121:SF36">
    <property type="entry name" value="ENDONUCLEASE_EXONUCLEASE_PHOSPHATASE DOMAIN-CONTAINING PROTEIN"/>
    <property type="match status" value="1"/>
</dbReference>
<dbReference type="EMBL" id="JAZAVJ010000062">
    <property type="protein sequence ID" value="KAK7416981.1"/>
    <property type="molecule type" value="Genomic_DNA"/>
</dbReference>
<comment type="caution">
    <text evidence="2">The sequence shown here is derived from an EMBL/GenBank/DDBJ whole genome shotgun (WGS) entry which is preliminary data.</text>
</comment>
<dbReference type="InterPro" id="IPR050410">
    <property type="entry name" value="CCR4/nocturin_mRNA_transcr"/>
</dbReference>
<reference evidence="2 3" key="1">
    <citation type="journal article" date="2025" name="Microbiol. Resour. Announc.">
        <title>Draft genome sequences for Neonectria magnoliae and Neonectria punicea, canker pathogens of Liriodendron tulipifera and Acer saccharum in West Virginia.</title>
        <authorList>
            <person name="Petronek H.M."/>
            <person name="Kasson M.T."/>
            <person name="Metheny A.M."/>
            <person name="Stauder C.M."/>
            <person name="Lovett B."/>
            <person name="Lynch S.C."/>
            <person name="Garnas J.R."/>
            <person name="Kasson L.R."/>
            <person name="Stajich J.E."/>
        </authorList>
    </citation>
    <scope>NUCLEOTIDE SEQUENCE [LARGE SCALE GENOMIC DNA]</scope>
    <source>
        <strain evidence="2 3">NRRL 64653</strain>
    </source>
</reference>
<dbReference type="SUPFAM" id="SSF56219">
    <property type="entry name" value="DNase I-like"/>
    <property type="match status" value="1"/>
</dbReference>
<proteinExistence type="predicted"/>
<dbReference type="Pfam" id="PF03372">
    <property type="entry name" value="Exo_endo_phos"/>
    <property type="match status" value="1"/>
</dbReference>
<organism evidence="2 3">
    <name type="scientific">Neonectria punicea</name>
    <dbReference type="NCBI Taxonomy" id="979145"/>
    <lineage>
        <taxon>Eukaryota</taxon>
        <taxon>Fungi</taxon>
        <taxon>Dikarya</taxon>
        <taxon>Ascomycota</taxon>
        <taxon>Pezizomycotina</taxon>
        <taxon>Sordariomycetes</taxon>
        <taxon>Hypocreomycetidae</taxon>
        <taxon>Hypocreales</taxon>
        <taxon>Nectriaceae</taxon>
        <taxon>Neonectria</taxon>
    </lineage>
</organism>
<dbReference type="Proteomes" id="UP001498476">
    <property type="component" value="Unassembled WGS sequence"/>
</dbReference>
<dbReference type="InterPro" id="IPR005135">
    <property type="entry name" value="Endo/exonuclease/phosphatase"/>
</dbReference>
<feature type="domain" description="Endonuclease/exonuclease/phosphatase" evidence="1">
    <location>
        <begin position="87"/>
        <end position="305"/>
    </location>
</feature>
<gene>
    <name evidence="2" type="ORF">QQX98_004893</name>
</gene>
<dbReference type="PANTHER" id="PTHR12121">
    <property type="entry name" value="CARBON CATABOLITE REPRESSOR PROTEIN 4"/>
    <property type="match status" value="1"/>
</dbReference>
<dbReference type="InterPro" id="IPR036691">
    <property type="entry name" value="Endo/exonu/phosph_ase_sf"/>
</dbReference>
<protein>
    <recommendedName>
        <fullName evidence="1">Endonuclease/exonuclease/phosphatase domain-containing protein</fullName>
    </recommendedName>
</protein>
<name>A0ABR1H7F9_9HYPO</name>
<evidence type="ECO:0000313" key="3">
    <source>
        <dbReference type="Proteomes" id="UP001498476"/>
    </source>
</evidence>
<sequence length="318" mass="35530">MATGMRFRITVNLEESRQLISNMKLNPIVFSAVSAAAASFRTLDVRLMTYNIRLAVSVGGPGEELWSVRHPLMSAQLNYETAGRPESLMCFQEATYPQVQDLDNSLGDAWTYVGVGRDDGTQSGEFSPIFYRPSVWKLEDNTTYWLSETPEEVGSVGWDAALPRIVTVARLRHASSGARIVYMCTHFDHVGQVARENSAKLLVKLADDWSTYKKKTIPAFLGGDLNVTPDNPAYVTLASEMHDTKDVVPAKYHFGNSKTYTAFTVDASDDTEIDHIFVNDPEGLKWDSFAVLNTRFDDGIFISDHRPVVVDFKMPVKQ</sequence>
<dbReference type="Gene3D" id="3.60.10.10">
    <property type="entry name" value="Endonuclease/exonuclease/phosphatase"/>
    <property type="match status" value="1"/>
</dbReference>
<accession>A0ABR1H7F9</accession>
<evidence type="ECO:0000259" key="1">
    <source>
        <dbReference type="Pfam" id="PF03372"/>
    </source>
</evidence>
<keyword evidence="3" id="KW-1185">Reference proteome</keyword>
<evidence type="ECO:0000313" key="2">
    <source>
        <dbReference type="EMBL" id="KAK7416981.1"/>
    </source>
</evidence>
<dbReference type="CDD" id="cd09083">
    <property type="entry name" value="EEP-1"/>
    <property type="match status" value="1"/>
</dbReference>